<evidence type="ECO:0000313" key="2">
    <source>
        <dbReference type="Proteomes" id="UP000622604"/>
    </source>
</evidence>
<organism evidence="1 2">
    <name type="scientific">Paraglaciecola chathamensis</name>
    <dbReference type="NCBI Taxonomy" id="368405"/>
    <lineage>
        <taxon>Bacteria</taxon>
        <taxon>Pseudomonadati</taxon>
        <taxon>Pseudomonadota</taxon>
        <taxon>Gammaproteobacteria</taxon>
        <taxon>Alteromonadales</taxon>
        <taxon>Alteromonadaceae</taxon>
        <taxon>Paraglaciecola</taxon>
    </lineage>
</organism>
<name>A0A8H9IE54_9ALTE</name>
<evidence type="ECO:0000313" key="1">
    <source>
        <dbReference type="EMBL" id="GGZ83260.1"/>
    </source>
</evidence>
<dbReference type="EMBL" id="BMZC01000023">
    <property type="protein sequence ID" value="GGZ83260.1"/>
    <property type="molecule type" value="Genomic_DNA"/>
</dbReference>
<dbReference type="Proteomes" id="UP000622604">
    <property type="component" value="Unassembled WGS sequence"/>
</dbReference>
<dbReference type="RefSeq" id="WP_191867365.1">
    <property type="nucleotide sequence ID" value="NZ_BMZC01000023.1"/>
</dbReference>
<protein>
    <submittedName>
        <fullName evidence="1">Uncharacterized protein</fullName>
    </submittedName>
</protein>
<gene>
    <name evidence="1" type="ORF">GCM10011274_46120</name>
</gene>
<accession>A0A8H9IE54</accession>
<sequence length="51" mass="6024">MAFDYVSDPFVRGRENFLADYHIDDNPYPQNTEQHELWNAGFTKESNDSEL</sequence>
<dbReference type="AlphaFoldDB" id="A0A8H9IE54"/>
<reference evidence="1" key="1">
    <citation type="journal article" date="2014" name="Int. J. Syst. Evol. Microbiol.">
        <title>Complete genome sequence of Corynebacterium casei LMG S-19264T (=DSM 44701T), isolated from a smear-ripened cheese.</title>
        <authorList>
            <consortium name="US DOE Joint Genome Institute (JGI-PGF)"/>
            <person name="Walter F."/>
            <person name="Albersmeier A."/>
            <person name="Kalinowski J."/>
            <person name="Ruckert C."/>
        </authorList>
    </citation>
    <scope>NUCLEOTIDE SEQUENCE</scope>
    <source>
        <strain evidence="1">KCTC 32337</strain>
    </source>
</reference>
<proteinExistence type="predicted"/>
<comment type="caution">
    <text evidence="1">The sequence shown here is derived from an EMBL/GenBank/DDBJ whole genome shotgun (WGS) entry which is preliminary data.</text>
</comment>
<reference evidence="1" key="2">
    <citation type="submission" date="2020-09" db="EMBL/GenBank/DDBJ databases">
        <authorList>
            <person name="Sun Q."/>
            <person name="Kim S."/>
        </authorList>
    </citation>
    <scope>NUCLEOTIDE SEQUENCE</scope>
    <source>
        <strain evidence="1">KCTC 32337</strain>
    </source>
</reference>